<evidence type="ECO:0000256" key="1">
    <source>
        <dbReference type="ARBA" id="ARBA00004196"/>
    </source>
</evidence>
<keyword evidence="6" id="KW-1185">Reference proteome</keyword>
<sequence length="742" mass="81925">MKKMNKNILKVLTMLSIMSLGLNPMLTSGVVLANELEGQEQLFSSENVRKENETIEGESLESSEVQVETAESLTSSEELPVVEEEQAIESTASSEIEQTISAEPTQVMATEEAKVQPRGGVAIDSINFPDGNFRAYILRYLDRDSDGYLSADEISRVTDLFIGSKSISDLTGIKHFTSLISLSITFNNLTEIDLSGMSSLQSVYYNGNPTENIDLRNCANLAVAFHSVNNETVYISAGMTNYIGCDKIPEHTGNIVIDLDGFYTLNPDGSKSVDLTAVISPALISVFEKKNHPGYDQISKVLTIPAGEIASQFSAGNGKWTFHTKLGNIKDFTVNFDTTGGSAVESQRVEYGNFANEPAISPTMAGYKFLGWFEDATTTTLADFSTAIMADKTFYAKWQKVHQVNFETNGGTPIAPQEVNDTALASEPTSPTKASHVFLGWYEEPEMISIADFSKPIVEEAIYYAKWQKIYQVNFESNGGTAINSQQVDEFSLAIEPDVPVKEGHIFLGWYEDFITTTTADFLAPIVTDMTFYAKWQKVHNVNFESHGGTLIDSQIVNDLTVATKPATNPTKDGYEFIGWYEDSTTTIEADFSKPIEADTVFYAKWQKMVHVNFESNGGTVVVSQQVVESTPVVKPADPTKEGFKFLGWYSDKELTTLRDFNQTVSDPLTLYAKWETVTKPNVTTINKGTSSPKITSNSKSSSSLPKTGEKMTAIFYQVGLIIVGIYFVLYYVNDKKQKDTL</sequence>
<dbReference type="NCBIfam" id="TIGR02543">
    <property type="entry name" value="List_Bact_rpt"/>
    <property type="match status" value="4"/>
</dbReference>
<comment type="subcellular location">
    <subcellularLocation>
        <location evidence="1">Cell envelope</location>
    </subcellularLocation>
</comment>
<evidence type="ECO:0000313" key="5">
    <source>
        <dbReference type="EMBL" id="MBP1041993.1"/>
    </source>
</evidence>
<dbReference type="Gene3D" id="3.80.10.10">
    <property type="entry name" value="Ribonuclease Inhibitor"/>
    <property type="match status" value="1"/>
</dbReference>
<dbReference type="InterPro" id="IPR042229">
    <property type="entry name" value="Listeria/Bacterioides_rpt_sf"/>
</dbReference>
<dbReference type="InterPro" id="IPR013378">
    <property type="entry name" value="InlB-like_B-rpt"/>
</dbReference>
<dbReference type="InterPro" id="IPR018247">
    <property type="entry name" value="EF_Hand_1_Ca_BS"/>
</dbReference>
<dbReference type="AlphaFoldDB" id="A0A940PFP2"/>
<dbReference type="RefSeq" id="WP_209528747.1">
    <property type="nucleotide sequence ID" value="NZ_JAEEGA010000008.1"/>
</dbReference>
<name>A0A940PFP2_9ENTE</name>
<dbReference type="SUPFAM" id="SSF52058">
    <property type="entry name" value="L domain-like"/>
    <property type="match status" value="1"/>
</dbReference>
<organism evidence="5 6">
    <name type="scientific">Vagococcus allomyrinae</name>
    <dbReference type="NCBI Taxonomy" id="2794353"/>
    <lineage>
        <taxon>Bacteria</taxon>
        <taxon>Bacillati</taxon>
        <taxon>Bacillota</taxon>
        <taxon>Bacilli</taxon>
        <taxon>Lactobacillales</taxon>
        <taxon>Enterococcaceae</taxon>
        <taxon>Vagococcus</taxon>
    </lineage>
</organism>
<evidence type="ECO:0000256" key="2">
    <source>
        <dbReference type="SAM" id="MobiDB-lite"/>
    </source>
</evidence>
<protein>
    <submittedName>
        <fullName evidence="5">InlB B-repeat-containing protein</fullName>
    </submittedName>
</protein>
<dbReference type="EMBL" id="JAEEGA010000008">
    <property type="protein sequence ID" value="MBP1041993.1"/>
    <property type="molecule type" value="Genomic_DNA"/>
</dbReference>
<feature type="transmembrane region" description="Helical" evidence="3">
    <location>
        <begin position="715"/>
        <end position="733"/>
    </location>
</feature>
<accession>A0A940PFP2</accession>
<dbReference type="NCBIfam" id="TIGR01167">
    <property type="entry name" value="LPXTG_anchor"/>
    <property type="match status" value="1"/>
</dbReference>
<dbReference type="Gene3D" id="2.60.40.4270">
    <property type="entry name" value="Listeria-Bacteroides repeat domain"/>
    <property type="match status" value="5"/>
</dbReference>
<feature type="compositionally biased region" description="Low complexity" evidence="2">
    <location>
        <begin position="690"/>
        <end position="707"/>
    </location>
</feature>
<keyword evidence="4" id="KW-0732">Signal</keyword>
<evidence type="ECO:0000256" key="3">
    <source>
        <dbReference type="SAM" id="Phobius"/>
    </source>
</evidence>
<dbReference type="PROSITE" id="PS00018">
    <property type="entry name" value="EF_HAND_1"/>
    <property type="match status" value="1"/>
</dbReference>
<feature type="chain" id="PRO_5037442380" evidence="4">
    <location>
        <begin position="34"/>
        <end position="742"/>
    </location>
</feature>
<dbReference type="GO" id="GO:0030313">
    <property type="term" value="C:cell envelope"/>
    <property type="evidence" value="ECO:0007669"/>
    <property type="project" value="UniProtKB-SubCell"/>
</dbReference>
<feature type="signal peptide" evidence="4">
    <location>
        <begin position="1"/>
        <end position="33"/>
    </location>
</feature>
<feature type="region of interest" description="Disordered" evidence="2">
    <location>
        <begin position="686"/>
        <end position="707"/>
    </location>
</feature>
<evidence type="ECO:0000256" key="4">
    <source>
        <dbReference type="SAM" id="SignalP"/>
    </source>
</evidence>
<evidence type="ECO:0000313" key="6">
    <source>
        <dbReference type="Proteomes" id="UP000674938"/>
    </source>
</evidence>
<keyword evidence="3" id="KW-0472">Membrane</keyword>
<keyword evidence="3" id="KW-0812">Transmembrane</keyword>
<gene>
    <name evidence="5" type="ORF">I6N95_13310</name>
</gene>
<proteinExistence type="predicted"/>
<dbReference type="Pfam" id="PF09479">
    <property type="entry name" value="Flg_new"/>
    <property type="match status" value="5"/>
</dbReference>
<comment type="caution">
    <text evidence="5">The sequence shown here is derived from an EMBL/GenBank/DDBJ whole genome shotgun (WGS) entry which is preliminary data.</text>
</comment>
<dbReference type="Proteomes" id="UP000674938">
    <property type="component" value="Unassembled WGS sequence"/>
</dbReference>
<dbReference type="InterPro" id="IPR032675">
    <property type="entry name" value="LRR_dom_sf"/>
</dbReference>
<reference evidence="5" key="1">
    <citation type="submission" date="2020-12" db="EMBL/GenBank/DDBJ databases">
        <title>Vagococcus allomyrinae sp. nov. and Enterococcus lavae sp. nov., isolated from the larvae of Allomyrina dichotoma.</title>
        <authorList>
            <person name="Lee S.D."/>
        </authorList>
    </citation>
    <scope>NUCLEOTIDE SEQUENCE</scope>
    <source>
        <strain evidence="5">BWB3-3</strain>
    </source>
</reference>
<keyword evidence="3" id="KW-1133">Transmembrane helix</keyword>